<gene>
    <name evidence="1" type="ORF">SETIT_6G080800v2</name>
</gene>
<accession>A0A368RJ87</accession>
<protein>
    <submittedName>
        <fullName evidence="1">Uncharacterized protein</fullName>
    </submittedName>
</protein>
<proteinExistence type="predicted"/>
<evidence type="ECO:0000313" key="1">
    <source>
        <dbReference type="EMBL" id="RCV30269.1"/>
    </source>
</evidence>
<dbReference type="AlphaFoldDB" id="A0A368RJ87"/>
<organism evidence="1">
    <name type="scientific">Setaria italica</name>
    <name type="common">Foxtail millet</name>
    <name type="synonym">Panicum italicum</name>
    <dbReference type="NCBI Taxonomy" id="4555"/>
    <lineage>
        <taxon>Eukaryota</taxon>
        <taxon>Viridiplantae</taxon>
        <taxon>Streptophyta</taxon>
        <taxon>Embryophyta</taxon>
        <taxon>Tracheophyta</taxon>
        <taxon>Spermatophyta</taxon>
        <taxon>Magnoliopsida</taxon>
        <taxon>Liliopsida</taxon>
        <taxon>Poales</taxon>
        <taxon>Poaceae</taxon>
        <taxon>PACMAD clade</taxon>
        <taxon>Panicoideae</taxon>
        <taxon>Panicodae</taxon>
        <taxon>Paniceae</taxon>
        <taxon>Cenchrinae</taxon>
        <taxon>Setaria</taxon>
    </lineage>
</organism>
<reference evidence="1" key="1">
    <citation type="journal article" date="2012" name="Nat. Biotechnol.">
        <title>Reference genome sequence of the model plant Setaria.</title>
        <authorList>
            <person name="Bennetzen J.L."/>
            <person name="Schmutz J."/>
            <person name="Wang H."/>
            <person name="Percifield R."/>
            <person name="Hawkins J."/>
            <person name="Pontaroli A.C."/>
            <person name="Estep M."/>
            <person name="Feng L."/>
            <person name="Vaughn J.N."/>
            <person name="Grimwood J."/>
            <person name="Jenkins J."/>
            <person name="Barry K."/>
            <person name="Lindquist E."/>
            <person name="Hellsten U."/>
            <person name="Deshpande S."/>
            <person name="Wang X."/>
            <person name="Wu X."/>
            <person name="Mitros T."/>
            <person name="Triplett J."/>
            <person name="Yang X."/>
            <person name="Ye C.Y."/>
            <person name="Mauro-Herrera M."/>
            <person name="Wang L."/>
            <person name="Li P."/>
            <person name="Sharma M."/>
            <person name="Sharma R."/>
            <person name="Ronald P.C."/>
            <person name="Panaud O."/>
            <person name="Kellogg E.A."/>
            <person name="Brutnell T.P."/>
            <person name="Doust A.N."/>
            <person name="Tuskan G.A."/>
            <person name="Rokhsar D."/>
            <person name="Devos K.M."/>
        </authorList>
    </citation>
    <scope>NUCLEOTIDE SEQUENCE [LARGE SCALE GENOMIC DNA]</scope>
    <source>
        <strain evidence="1">Yugu1</strain>
    </source>
</reference>
<dbReference type="EMBL" id="CM003533">
    <property type="protein sequence ID" value="RCV30269.1"/>
    <property type="molecule type" value="Genomic_DNA"/>
</dbReference>
<sequence length="83" mass="9654">MLGAVEEGGKPVSLSLSLHHHRQRRLPRCPRDAYSMPRGVRRGDGDGAHIPALRSIYPTKCCYWKYRSKIYILPMMIWSRLIF</sequence>
<name>A0A368RJ87_SETIT</name>
<reference evidence="1" key="2">
    <citation type="submission" date="2015-07" db="EMBL/GenBank/DDBJ databases">
        <authorList>
            <person name="Noorani M."/>
        </authorList>
    </citation>
    <scope>NUCLEOTIDE SEQUENCE</scope>
    <source>
        <strain evidence="1">Yugu1</strain>
    </source>
</reference>